<organism evidence="9">
    <name type="scientific">marine sediment metagenome</name>
    <dbReference type="NCBI Taxonomy" id="412755"/>
    <lineage>
        <taxon>unclassified sequences</taxon>
        <taxon>metagenomes</taxon>
        <taxon>ecological metagenomes</taxon>
    </lineage>
</organism>
<feature type="non-terminal residue" evidence="9">
    <location>
        <position position="251"/>
    </location>
</feature>
<dbReference type="SUPFAM" id="SSF52540">
    <property type="entry name" value="P-loop containing nucleoside triphosphate hydrolases"/>
    <property type="match status" value="1"/>
</dbReference>
<keyword evidence="4" id="KW-0067">ATP-binding</keyword>
<keyword evidence="3" id="KW-0547">Nucleotide-binding</keyword>
<evidence type="ECO:0000256" key="3">
    <source>
        <dbReference type="ARBA" id="ARBA00022741"/>
    </source>
</evidence>
<dbReference type="InterPro" id="IPR000194">
    <property type="entry name" value="ATPase_F1/V1/A1_a/bsu_nucl-bd"/>
</dbReference>
<dbReference type="InterPro" id="IPR027417">
    <property type="entry name" value="P-loop_NTPase"/>
</dbReference>
<dbReference type="AlphaFoldDB" id="X1U059"/>
<keyword evidence="5" id="KW-1278">Translocase</keyword>
<dbReference type="Gene3D" id="3.40.50.12240">
    <property type="match status" value="1"/>
</dbReference>
<dbReference type="InterPro" id="IPR031686">
    <property type="entry name" value="ATP-synth_a_Xtn"/>
</dbReference>
<evidence type="ECO:0000256" key="2">
    <source>
        <dbReference type="ARBA" id="ARBA00022448"/>
    </source>
</evidence>
<protein>
    <recommendedName>
        <fullName evidence="10">ATPase F1/V1/A1 complex alpha/beta subunit nucleotide-binding domain-containing protein</fullName>
    </recommendedName>
</protein>
<evidence type="ECO:0000256" key="6">
    <source>
        <dbReference type="ARBA" id="ARBA00023065"/>
    </source>
</evidence>
<evidence type="ECO:0000259" key="8">
    <source>
        <dbReference type="Pfam" id="PF16886"/>
    </source>
</evidence>
<dbReference type="Gene3D" id="2.40.50.100">
    <property type="match status" value="1"/>
</dbReference>
<evidence type="ECO:0000256" key="5">
    <source>
        <dbReference type="ARBA" id="ARBA00022967"/>
    </source>
</evidence>
<dbReference type="InterPro" id="IPR022878">
    <property type="entry name" value="V-ATPase_asu"/>
</dbReference>
<comment type="caution">
    <text evidence="9">The sequence shown here is derived from an EMBL/GenBank/DDBJ whole genome shotgun (WGS) entry which is preliminary data.</text>
</comment>
<comment type="similarity">
    <text evidence="1">Belongs to the ATPase alpha/beta chains family.</text>
</comment>
<dbReference type="GO" id="GO:0046961">
    <property type="term" value="F:proton-transporting ATPase activity, rotational mechanism"/>
    <property type="evidence" value="ECO:0007669"/>
    <property type="project" value="InterPro"/>
</dbReference>
<accession>X1U059</accession>
<keyword evidence="6" id="KW-0406">Ion transport</keyword>
<dbReference type="Pfam" id="PF00006">
    <property type="entry name" value="ATP-synt_ab"/>
    <property type="match status" value="1"/>
</dbReference>
<evidence type="ECO:0000256" key="4">
    <source>
        <dbReference type="ARBA" id="ARBA00022840"/>
    </source>
</evidence>
<evidence type="ECO:0000259" key="7">
    <source>
        <dbReference type="Pfam" id="PF00006"/>
    </source>
</evidence>
<dbReference type="PANTHER" id="PTHR43607">
    <property type="entry name" value="V-TYPE PROTON ATPASE CATALYTIC SUBUNIT A"/>
    <property type="match status" value="1"/>
</dbReference>
<feature type="domain" description="ATPsynthase alpha/beta subunit barrel-sandwich" evidence="8">
    <location>
        <begin position="35"/>
        <end position="120"/>
    </location>
</feature>
<proteinExistence type="inferred from homology"/>
<name>X1U059_9ZZZZ</name>
<evidence type="ECO:0000313" key="9">
    <source>
        <dbReference type="EMBL" id="GAJ10914.1"/>
    </source>
</evidence>
<reference evidence="9" key="1">
    <citation type="journal article" date="2014" name="Front. Microbiol.">
        <title>High frequency of phylogenetically diverse reductive dehalogenase-homologous genes in deep subseafloor sedimentary metagenomes.</title>
        <authorList>
            <person name="Kawai M."/>
            <person name="Futagami T."/>
            <person name="Toyoda A."/>
            <person name="Takaki Y."/>
            <person name="Nishi S."/>
            <person name="Hori S."/>
            <person name="Arai W."/>
            <person name="Tsubouchi T."/>
            <person name="Morono Y."/>
            <person name="Uchiyama I."/>
            <person name="Ito T."/>
            <person name="Fujiyama A."/>
            <person name="Inagaki F."/>
            <person name="Takami H."/>
        </authorList>
    </citation>
    <scope>NUCLEOTIDE SEQUENCE</scope>
    <source>
        <strain evidence="9">Expedition CK06-06</strain>
    </source>
</reference>
<dbReference type="Pfam" id="PF16886">
    <property type="entry name" value="ATP-synt_ab_Xtn"/>
    <property type="match status" value="1"/>
</dbReference>
<sequence length="251" mass="27459">LGPGLIANIYDGIQRPLVGISEVCGSYIKKGIKLPPLDVSRKWKFNPLVKAGDEVKEGNILGDIPESPLVIHRILIPAGVSGRLTDIADTGEYTIEDEIYTVDTGTGTYSGKLAEYWPVRRARPNRIKKKPFIPLVTGQRMIDTFFPIARGGTAAVPGGFGTGKTMIQHALAKWCNADIIVYIGCGERGNEMTDVLTDFPKLIDERSGRPLIERTVMIANTSNMPVPAREVSIYTGVTIAEYYRDMGYSVA</sequence>
<keyword evidence="2" id="KW-0813">Transport</keyword>
<gene>
    <name evidence="9" type="ORF">S12H4_47484</name>
</gene>
<feature type="non-terminal residue" evidence="9">
    <location>
        <position position="1"/>
    </location>
</feature>
<feature type="domain" description="ATPase F1/V1/A1 complex alpha/beta subunit nucleotide-binding" evidence="7">
    <location>
        <begin position="138"/>
        <end position="250"/>
    </location>
</feature>
<dbReference type="GO" id="GO:0005524">
    <property type="term" value="F:ATP binding"/>
    <property type="evidence" value="ECO:0007669"/>
    <property type="project" value="UniProtKB-KW"/>
</dbReference>
<dbReference type="GO" id="GO:0046034">
    <property type="term" value="P:ATP metabolic process"/>
    <property type="evidence" value="ECO:0007669"/>
    <property type="project" value="InterPro"/>
</dbReference>
<dbReference type="EMBL" id="BARW01029570">
    <property type="protein sequence ID" value="GAJ10914.1"/>
    <property type="molecule type" value="Genomic_DNA"/>
</dbReference>
<dbReference type="PANTHER" id="PTHR43607:SF1">
    <property type="entry name" value="H(+)-TRANSPORTING TWO-SECTOR ATPASE"/>
    <property type="match status" value="1"/>
</dbReference>
<evidence type="ECO:0000256" key="1">
    <source>
        <dbReference type="ARBA" id="ARBA00008936"/>
    </source>
</evidence>
<evidence type="ECO:0008006" key="10">
    <source>
        <dbReference type="Google" id="ProtNLM"/>
    </source>
</evidence>